<dbReference type="Gene3D" id="3.40.50.10930">
    <property type="match status" value="1"/>
</dbReference>
<dbReference type="InterPro" id="IPR013986">
    <property type="entry name" value="DExx_box_DNA_helicase_dom_sf"/>
</dbReference>
<dbReference type="GO" id="GO:0008854">
    <property type="term" value="F:exodeoxyribonuclease V activity"/>
    <property type="evidence" value="ECO:0007669"/>
    <property type="project" value="InterPro"/>
</dbReference>
<dbReference type="GO" id="GO:0009338">
    <property type="term" value="C:exodeoxyribonuclease V complex"/>
    <property type="evidence" value="ECO:0007669"/>
    <property type="project" value="InterPro"/>
</dbReference>
<dbReference type="GO" id="GO:0006310">
    <property type="term" value="P:DNA recombination"/>
    <property type="evidence" value="ECO:0007669"/>
    <property type="project" value="TreeGrafter"/>
</dbReference>
<organism evidence="11 12">
    <name type="scientific">Gemmatimonas phototrophica</name>
    <dbReference type="NCBI Taxonomy" id="1379270"/>
    <lineage>
        <taxon>Bacteria</taxon>
        <taxon>Pseudomonadati</taxon>
        <taxon>Gemmatimonadota</taxon>
        <taxon>Gemmatimonadia</taxon>
        <taxon>Gemmatimonadales</taxon>
        <taxon>Gemmatimonadaceae</taxon>
        <taxon>Gemmatimonas</taxon>
    </lineage>
</organism>
<dbReference type="KEGG" id="gph:GEMMAAP_16315"/>
<evidence type="ECO:0000313" key="11">
    <source>
        <dbReference type="EMBL" id="AMW05937.1"/>
    </source>
</evidence>
<evidence type="ECO:0000256" key="4">
    <source>
        <dbReference type="ARBA" id="ARBA00022801"/>
    </source>
</evidence>
<dbReference type="Pfam" id="PF04257">
    <property type="entry name" value="Exonuc_V_gamma"/>
    <property type="match status" value="1"/>
</dbReference>
<dbReference type="GO" id="GO:0003677">
    <property type="term" value="F:DNA binding"/>
    <property type="evidence" value="ECO:0007669"/>
    <property type="project" value="UniProtKB-KW"/>
</dbReference>
<dbReference type="PIRSF" id="PIRSF000980">
    <property type="entry name" value="RecC"/>
    <property type="match status" value="1"/>
</dbReference>
<keyword evidence="5" id="KW-0347">Helicase</keyword>
<dbReference type="GO" id="GO:0004386">
    <property type="term" value="F:helicase activity"/>
    <property type="evidence" value="ECO:0007669"/>
    <property type="project" value="UniProtKB-KW"/>
</dbReference>
<keyword evidence="3" id="KW-0227">DNA damage</keyword>
<dbReference type="SUPFAM" id="SSF52540">
    <property type="entry name" value="P-loop containing nucleoside triphosphate hydrolases"/>
    <property type="match status" value="2"/>
</dbReference>
<evidence type="ECO:0000256" key="8">
    <source>
        <dbReference type="ARBA" id="ARBA00023125"/>
    </source>
</evidence>
<evidence type="ECO:0000256" key="9">
    <source>
        <dbReference type="ARBA" id="ARBA00023204"/>
    </source>
</evidence>
<keyword evidence="4" id="KW-0378">Hydrolase</keyword>
<dbReference type="InterPro" id="IPR006697">
    <property type="entry name" value="RecC"/>
</dbReference>
<dbReference type="GO" id="GO:0005524">
    <property type="term" value="F:ATP binding"/>
    <property type="evidence" value="ECO:0007669"/>
    <property type="project" value="UniProtKB-KW"/>
</dbReference>
<evidence type="ECO:0000259" key="10">
    <source>
        <dbReference type="Pfam" id="PF17946"/>
    </source>
</evidence>
<keyword evidence="8" id="KW-0238">DNA-binding</keyword>
<dbReference type="PANTHER" id="PTHR30591">
    <property type="entry name" value="RECBCD ENZYME SUBUNIT RECC"/>
    <property type="match status" value="1"/>
</dbReference>
<dbReference type="Gene3D" id="1.10.10.990">
    <property type="match status" value="1"/>
</dbReference>
<evidence type="ECO:0000256" key="6">
    <source>
        <dbReference type="ARBA" id="ARBA00022839"/>
    </source>
</evidence>
<sequence length="1087" mass="120375">MTQLAIITGDSPATLLARMEQELAAVPLPPFDDEWIVVQSLGMERWVRQQLALRQGCAASLVMPFPAAFCRRLAVGLQRDTQFATGDGITIDVRYEEQALVWRLFALLQDPALLAHDIYEPLRAFLEGATDAKRYGLARRIAARFDEYRLYRPDVLVGWEEGRNDLTQNVHEPWQASLWRELLGAERPSHFARWFLSTIERLEEIGERPQGLPERVSVFGVSTLPPLFVRLLRAVARFVPVTFYVLLPDANSWKAGASGHPLFERFGQSSRDLLTTLLSPDAQGESPHTEHVATPRHTGASHLLQQLQSGLRTATVTPLAMATDDRSLTVHVCHSPMRELEVLRDQLLDAFANDATLRPHDVLVMAPDVEQYAPLMEAIFGHARSRNAEERPSIPFRVADRTMARESAPARAVSTLLTLVHARLTASEVLELLSQPLVREAAGMTAAQVDQVTGWIEQAAIRWGYDGSARASRHGVPPFEENSWRNGLDRLLAGYAAGRTEALVNGVLPVAGDLVGDTDLLGTFVAWIEQLFGQVDALQADRPLVDWTRALRECLAWLVASDDANERAAIDLVGQQLERLGELATGRPDGRAALFAADQSVTFEVVRDWVLDALASDEHTSGFLTGGLTLCAMKPMRAIPHRIIAMLGLDDRAYPRRLRRAAFDIMASDIRLGDRDPRADDRQLVLDTIMSAGDRLLLSYVGRSQKNNAELAPSIVVAELLDQLDLMCPGPVLPSQHLRVLHRLQPFSPDYFAQPEGGDTRLFSFDAHLAASVAGSAIRHDAPPFLPALPPARTLARDWQRGAEPLLELTIDDLVDTWLNPAKVYCKRVLQLTVAADDTLVEDVEPMAMDGLLRYQLQQEMLDRALHARRDLPRELALAVAGGALPAGALGAEWYERLRSELAPLLHRVGTPRFLDPLVVDVAGSDWVLRGHLGNQLPHEQWRVRAAKLNVKDKARAWIAHVVRCAATSPVTTRVMARDKELLLPPLTNAMQQLDFLVQGVRAVQTTPLPYFIEAAGAYRDKVRKGEPGIPAAAVAFAKDDDFGRGDIADPYVQLLWRGWNPVEECAEQFSALADGFWSTFDEVAGS</sequence>
<gene>
    <name evidence="11" type="ORF">GEMMAAP_16315</name>
</gene>
<keyword evidence="2" id="KW-0547">Nucleotide-binding</keyword>
<keyword evidence="7" id="KW-0067">ATP-binding</keyword>
<dbReference type="InterPro" id="IPR041500">
    <property type="entry name" value="RecC_C"/>
</dbReference>
<dbReference type="PANTHER" id="PTHR30591:SF1">
    <property type="entry name" value="RECBCD ENZYME SUBUNIT RECC"/>
    <property type="match status" value="1"/>
</dbReference>
<dbReference type="InterPro" id="IPR011335">
    <property type="entry name" value="Restrct_endonuc-II-like"/>
</dbReference>
<dbReference type="RefSeq" id="WP_026848339.1">
    <property type="nucleotide sequence ID" value="NZ_CP011454.1"/>
</dbReference>
<dbReference type="InterPro" id="IPR027417">
    <property type="entry name" value="P-loop_NTPase"/>
</dbReference>
<dbReference type="Pfam" id="PF17946">
    <property type="entry name" value="RecC_C"/>
    <property type="match status" value="1"/>
</dbReference>
<keyword evidence="1" id="KW-0540">Nuclease</keyword>
<accession>A0A143BLM0</accession>
<reference evidence="11 12" key="2">
    <citation type="journal article" date="2016" name="Environ. Microbiol. Rep.">
        <title>Metagenomic evidence for the presence of phototrophic Gemmatimonadetes bacteria in diverse environments.</title>
        <authorList>
            <person name="Zeng Y."/>
            <person name="Baumbach J."/>
            <person name="Barbosa E.G."/>
            <person name="Azevedo V."/>
            <person name="Zhang C."/>
            <person name="Koblizek M."/>
        </authorList>
    </citation>
    <scope>NUCLEOTIDE SEQUENCE [LARGE SCALE GENOMIC DNA]</scope>
    <source>
        <strain evidence="11 12">AP64</strain>
    </source>
</reference>
<keyword evidence="9" id="KW-0234">DNA repair</keyword>
<dbReference type="OrthoDB" id="9762834at2"/>
<dbReference type="EMBL" id="CP011454">
    <property type="protein sequence ID" value="AMW05937.1"/>
    <property type="molecule type" value="Genomic_DNA"/>
</dbReference>
<dbReference type="AlphaFoldDB" id="A0A143BLM0"/>
<evidence type="ECO:0000256" key="1">
    <source>
        <dbReference type="ARBA" id="ARBA00022722"/>
    </source>
</evidence>
<dbReference type="eggNOG" id="COG1330">
    <property type="taxonomic scope" value="Bacteria"/>
</dbReference>
<protein>
    <recommendedName>
        <fullName evidence="10">RecC C-terminal domain-containing protein</fullName>
    </recommendedName>
</protein>
<proteinExistence type="inferred from homology"/>
<dbReference type="STRING" id="1379270.GEMMAAP_16315"/>
<dbReference type="SUPFAM" id="SSF52980">
    <property type="entry name" value="Restriction endonuclease-like"/>
    <property type="match status" value="1"/>
</dbReference>
<dbReference type="HAMAP" id="MF_01486">
    <property type="entry name" value="RecC"/>
    <property type="match status" value="1"/>
</dbReference>
<evidence type="ECO:0000256" key="2">
    <source>
        <dbReference type="ARBA" id="ARBA00022741"/>
    </source>
</evidence>
<dbReference type="Gene3D" id="3.40.50.300">
    <property type="entry name" value="P-loop containing nucleotide triphosphate hydrolases"/>
    <property type="match status" value="2"/>
</dbReference>
<dbReference type="Gene3D" id="1.10.10.160">
    <property type="match status" value="1"/>
</dbReference>
<name>A0A143BLM0_9BACT</name>
<evidence type="ECO:0000256" key="5">
    <source>
        <dbReference type="ARBA" id="ARBA00022806"/>
    </source>
</evidence>
<keyword evidence="12" id="KW-1185">Reference proteome</keyword>
<reference evidence="11 12" key="1">
    <citation type="journal article" date="2014" name="Proc. Natl. Acad. Sci. U.S.A.">
        <title>Functional type 2 photosynthetic reaction centers found in the rare bacterial phylum Gemmatimonadetes.</title>
        <authorList>
            <person name="Zeng Y."/>
            <person name="Feng F."/>
            <person name="Medova H."/>
            <person name="Dean J."/>
            <person name="Koblizek M."/>
        </authorList>
    </citation>
    <scope>NUCLEOTIDE SEQUENCE [LARGE SCALE GENOMIC DNA]</scope>
    <source>
        <strain evidence="11 12">AP64</strain>
    </source>
</reference>
<feature type="domain" description="RecC C-terminal" evidence="10">
    <location>
        <begin position="808"/>
        <end position="1021"/>
    </location>
</feature>
<evidence type="ECO:0000256" key="3">
    <source>
        <dbReference type="ARBA" id="ARBA00022763"/>
    </source>
</evidence>
<evidence type="ECO:0000313" key="12">
    <source>
        <dbReference type="Proteomes" id="UP000076404"/>
    </source>
</evidence>
<evidence type="ECO:0000256" key="7">
    <source>
        <dbReference type="ARBA" id="ARBA00022840"/>
    </source>
</evidence>
<dbReference type="Proteomes" id="UP000076404">
    <property type="component" value="Chromosome"/>
</dbReference>
<keyword evidence="6" id="KW-0269">Exonuclease</keyword>
<dbReference type="GO" id="GO:0006281">
    <property type="term" value="P:DNA repair"/>
    <property type="evidence" value="ECO:0007669"/>
    <property type="project" value="UniProtKB-KW"/>
</dbReference>